<keyword evidence="1" id="KW-1133">Transmembrane helix</keyword>
<name>A0ABT9Y224_9BACI</name>
<proteinExistence type="predicted"/>
<evidence type="ECO:0000313" key="3">
    <source>
        <dbReference type="Proteomes" id="UP001224122"/>
    </source>
</evidence>
<organism evidence="2 3">
    <name type="scientific">Neobacillus ginsengisoli</name>
    <dbReference type="NCBI Taxonomy" id="904295"/>
    <lineage>
        <taxon>Bacteria</taxon>
        <taxon>Bacillati</taxon>
        <taxon>Bacillota</taxon>
        <taxon>Bacilli</taxon>
        <taxon>Bacillales</taxon>
        <taxon>Bacillaceae</taxon>
        <taxon>Neobacillus</taxon>
    </lineage>
</organism>
<reference evidence="2 3" key="1">
    <citation type="submission" date="2023-07" db="EMBL/GenBank/DDBJ databases">
        <title>Genomic Encyclopedia of Type Strains, Phase IV (KMG-IV): sequencing the most valuable type-strain genomes for metagenomic binning, comparative biology and taxonomic classification.</title>
        <authorList>
            <person name="Goeker M."/>
        </authorList>
    </citation>
    <scope>NUCLEOTIDE SEQUENCE [LARGE SCALE GENOMIC DNA]</scope>
    <source>
        <strain evidence="2 3">DSM 27594</strain>
    </source>
</reference>
<accession>A0ABT9Y224</accession>
<keyword evidence="3" id="KW-1185">Reference proteome</keyword>
<keyword evidence="1" id="KW-0472">Membrane</keyword>
<comment type="caution">
    <text evidence="2">The sequence shown here is derived from an EMBL/GenBank/DDBJ whole genome shotgun (WGS) entry which is preliminary data.</text>
</comment>
<evidence type="ECO:0000256" key="1">
    <source>
        <dbReference type="SAM" id="Phobius"/>
    </source>
</evidence>
<dbReference type="Proteomes" id="UP001224122">
    <property type="component" value="Unassembled WGS sequence"/>
</dbReference>
<protein>
    <submittedName>
        <fullName evidence="2">Large-conductance mechanosensitive channel</fullName>
    </submittedName>
</protein>
<gene>
    <name evidence="2" type="ORF">J2S10_005074</name>
</gene>
<evidence type="ECO:0000313" key="2">
    <source>
        <dbReference type="EMBL" id="MDQ0201863.1"/>
    </source>
</evidence>
<keyword evidence="1" id="KW-0812">Transmembrane</keyword>
<feature type="transmembrane region" description="Helical" evidence="1">
    <location>
        <begin position="12"/>
        <end position="45"/>
    </location>
</feature>
<dbReference type="EMBL" id="JAUSTW010000013">
    <property type="protein sequence ID" value="MDQ0201863.1"/>
    <property type="molecule type" value="Genomic_DNA"/>
</dbReference>
<sequence length="55" mass="6394">MNNYKVEALIRLIILFLSLAFGLLLHKVIFFIIGAIILILVSLYFNKVRKRSSKE</sequence>